<dbReference type="SUPFAM" id="SSF52540">
    <property type="entry name" value="P-loop containing nucleoside triphosphate hydrolases"/>
    <property type="match status" value="1"/>
</dbReference>
<dbReference type="InterPro" id="IPR006935">
    <property type="entry name" value="Helicase/UvrB_N"/>
</dbReference>
<dbReference type="InterPro" id="IPR014001">
    <property type="entry name" value="Helicase_ATP-bd"/>
</dbReference>
<dbReference type="AlphaFoldDB" id="A0A354YYF3"/>
<dbReference type="PANTHER" id="PTHR24029:SF0">
    <property type="entry name" value="UVRABC SYSTEM PROTEIN B"/>
    <property type="match status" value="1"/>
</dbReference>
<dbReference type="GO" id="GO:0005524">
    <property type="term" value="F:ATP binding"/>
    <property type="evidence" value="ECO:0007669"/>
    <property type="project" value="InterPro"/>
</dbReference>
<comment type="caution">
    <text evidence="2">The sequence shown here is derived from an EMBL/GenBank/DDBJ whole genome shotgun (WGS) entry which is preliminary data.</text>
</comment>
<dbReference type="InterPro" id="IPR027417">
    <property type="entry name" value="P-loop_NTPase"/>
</dbReference>
<evidence type="ECO:0000259" key="1">
    <source>
        <dbReference type="PROSITE" id="PS51192"/>
    </source>
</evidence>
<dbReference type="InterPro" id="IPR004807">
    <property type="entry name" value="UvrB"/>
</dbReference>
<dbReference type="Proteomes" id="UP000263273">
    <property type="component" value="Unassembled WGS sequence"/>
</dbReference>
<dbReference type="PANTHER" id="PTHR24029">
    <property type="entry name" value="UVRABC SYSTEM PROTEIN B"/>
    <property type="match status" value="1"/>
</dbReference>
<proteinExistence type="predicted"/>
<dbReference type="GO" id="GO:0006289">
    <property type="term" value="P:nucleotide-excision repair"/>
    <property type="evidence" value="ECO:0007669"/>
    <property type="project" value="InterPro"/>
</dbReference>
<reference evidence="2 3" key="1">
    <citation type="journal article" date="2018" name="Nat. Biotechnol.">
        <title>A standardized bacterial taxonomy based on genome phylogeny substantially revises the tree of life.</title>
        <authorList>
            <person name="Parks D.H."/>
            <person name="Chuvochina M."/>
            <person name="Waite D.W."/>
            <person name="Rinke C."/>
            <person name="Skarshewski A."/>
            <person name="Chaumeil P.A."/>
            <person name="Hugenholtz P."/>
        </authorList>
    </citation>
    <scope>NUCLEOTIDE SEQUENCE [LARGE SCALE GENOMIC DNA]</scope>
    <source>
        <strain evidence="2">UBA10948</strain>
    </source>
</reference>
<evidence type="ECO:0000313" key="3">
    <source>
        <dbReference type="Proteomes" id="UP000263273"/>
    </source>
</evidence>
<evidence type="ECO:0000313" key="2">
    <source>
        <dbReference type="EMBL" id="HBK53746.1"/>
    </source>
</evidence>
<organism evidence="2 3">
    <name type="scientific">Syntrophomonas wolfei</name>
    <dbReference type="NCBI Taxonomy" id="863"/>
    <lineage>
        <taxon>Bacteria</taxon>
        <taxon>Bacillati</taxon>
        <taxon>Bacillota</taxon>
        <taxon>Clostridia</taxon>
        <taxon>Eubacteriales</taxon>
        <taxon>Syntrophomonadaceae</taxon>
        <taxon>Syntrophomonas</taxon>
    </lineage>
</organism>
<feature type="domain" description="Helicase ATP-binding" evidence="1">
    <location>
        <begin position="25"/>
        <end position="121"/>
    </location>
</feature>
<feature type="non-terminal residue" evidence="2">
    <location>
        <position position="121"/>
    </location>
</feature>
<gene>
    <name evidence="2" type="ORF">DDZ44_07410</name>
</gene>
<accession>A0A354YYF3</accession>
<dbReference type="Gene3D" id="3.40.50.300">
    <property type="entry name" value="P-loop containing nucleotide triphosphate hydrolases"/>
    <property type="match status" value="1"/>
</dbReference>
<dbReference type="PROSITE" id="PS51192">
    <property type="entry name" value="HELICASE_ATP_BIND_1"/>
    <property type="match status" value="1"/>
</dbReference>
<dbReference type="GO" id="GO:0003677">
    <property type="term" value="F:DNA binding"/>
    <property type="evidence" value="ECO:0007669"/>
    <property type="project" value="InterPro"/>
</dbReference>
<sequence length="121" mass="13718">MPEFKLHSSYQATGDQPQAIKLLLDGVAAGFRDQTLLGVTGSGKTFTMARIIEELQRPALVMAPNKTLAGQLYSEFKQFFPDNAVEYFISYYDYYQPEAYVPQTDTYIEKDSSINDEIDKL</sequence>
<protein>
    <submittedName>
        <fullName evidence="2">Excinuclease ABC subunit B</fullName>
    </submittedName>
</protein>
<dbReference type="GO" id="GO:0009380">
    <property type="term" value="C:excinuclease repair complex"/>
    <property type="evidence" value="ECO:0007669"/>
    <property type="project" value="InterPro"/>
</dbReference>
<dbReference type="GO" id="GO:0016887">
    <property type="term" value="F:ATP hydrolysis activity"/>
    <property type="evidence" value="ECO:0007669"/>
    <property type="project" value="InterPro"/>
</dbReference>
<dbReference type="Pfam" id="PF04851">
    <property type="entry name" value="ResIII"/>
    <property type="match status" value="1"/>
</dbReference>
<dbReference type="EMBL" id="DNZF01000164">
    <property type="protein sequence ID" value="HBK53746.1"/>
    <property type="molecule type" value="Genomic_DNA"/>
</dbReference>
<name>A0A354YYF3_9FIRM</name>